<reference evidence="1" key="2">
    <citation type="submission" date="2021-09" db="EMBL/GenBank/DDBJ databases">
        <authorList>
            <person name="Jia N."/>
            <person name="Wang J."/>
            <person name="Shi W."/>
            <person name="Du L."/>
            <person name="Sun Y."/>
            <person name="Zhan W."/>
            <person name="Jiang J."/>
            <person name="Wang Q."/>
            <person name="Zhang B."/>
            <person name="Ji P."/>
            <person name="Sakyi L.B."/>
            <person name="Cui X."/>
            <person name="Yuan T."/>
            <person name="Jiang B."/>
            <person name="Yang W."/>
            <person name="Lam T.T.-Y."/>
            <person name="Chang Q."/>
            <person name="Ding S."/>
            <person name="Wang X."/>
            <person name="Zhu J."/>
            <person name="Ruan X."/>
            <person name="Zhao L."/>
            <person name="Wei J."/>
            <person name="Que T."/>
            <person name="Du C."/>
            <person name="Cheng J."/>
            <person name="Dai P."/>
            <person name="Han X."/>
            <person name="Huang E."/>
            <person name="Gao Y."/>
            <person name="Liu J."/>
            <person name="Shao H."/>
            <person name="Ye R."/>
            <person name="Li L."/>
            <person name="Wei W."/>
            <person name="Wang X."/>
            <person name="Wang C."/>
            <person name="Huo Q."/>
            <person name="Li W."/>
            <person name="Guo W."/>
            <person name="Chen H."/>
            <person name="Chen S."/>
            <person name="Zhou L."/>
            <person name="Zhou L."/>
            <person name="Ni X."/>
            <person name="Tian J."/>
            <person name="Zhou Y."/>
            <person name="Sheng Y."/>
            <person name="Liu T."/>
            <person name="Pan Y."/>
            <person name="Xia L."/>
            <person name="Li J."/>
            <person name="Zhao F."/>
            <person name="Cao W."/>
        </authorList>
    </citation>
    <scope>NUCLEOTIDE SEQUENCE</scope>
    <source>
        <strain evidence="1">Rsan-2018</strain>
        <tissue evidence="1">Larvae</tissue>
    </source>
</reference>
<dbReference type="Gene3D" id="3.30.40.10">
    <property type="entry name" value="Zinc/RING finger domain, C3HC4 (zinc finger)"/>
    <property type="match status" value="1"/>
</dbReference>
<name>A0A9D4QEN2_RHISA</name>
<dbReference type="AlphaFoldDB" id="A0A9D4QEN2"/>
<dbReference type="EMBL" id="JABSTV010001246">
    <property type="protein sequence ID" value="KAH7976876.1"/>
    <property type="molecule type" value="Genomic_DNA"/>
</dbReference>
<keyword evidence="2" id="KW-1185">Reference proteome</keyword>
<dbReference type="SUPFAM" id="SSF49599">
    <property type="entry name" value="TRAF domain-like"/>
    <property type="match status" value="1"/>
</dbReference>
<comment type="caution">
    <text evidence="1">The sequence shown here is derived from an EMBL/GenBank/DDBJ whole genome shotgun (WGS) entry which is preliminary data.</text>
</comment>
<gene>
    <name evidence="1" type="ORF">HPB52_020842</name>
</gene>
<evidence type="ECO:0000313" key="1">
    <source>
        <dbReference type="EMBL" id="KAH7976876.1"/>
    </source>
</evidence>
<organism evidence="1 2">
    <name type="scientific">Rhipicephalus sanguineus</name>
    <name type="common">Brown dog tick</name>
    <name type="synonym">Ixodes sanguineus</name>
    <dbReference type="NCBI Taxonomy" id="34632"/>
    <lineage>
        <taxon>Eukaryota</taxon>
        <taxon>Metazoa</taxon>
        <taxon>Ecdysozoa</taxon>
        <taxon>Arthropoda</taxon>
        <taxon>Chelicerata</taxon>
        <taxon>Arachnida</taxon>
        <taxon>Acari</taxon>
        <taxon>Parasitiformes</taxon>
        <taxon>Ixodida</taxon>
        <taxon>Ixodoidea</taxon>
        <taxon>Ixodidae</taxon>
        <taxon>Rhipicephalinae</taxon>
        <taxon>Rhipicephalus</taxon>
        <taxon>Rhipicephalus</taxon>
    </lineage>
</organism>
<dbReference type="Proteomes" id="UP000821837">
    <property type="component" value="Chromosome 10"/>
</dbReference>
<dbReference type="InterPro" id="IPR013083">
    <property type="entry name" value="Znf_RING/FYVE/PHD"/>
</dbReference>
<accession>A0A9D4QEN2</accession>
<protein>
    <submittedName>
        <fullName evidence="1">Uncharacterized protein</fullName>
    </submittedName>
</protein>
<proteinExistence type="predicted"/>
<dbReference type="VEuPathDB" id="VectorBase:RSAN_051592"/>
<evidence type="ECO:0000313" key="2">
    <source>
        <dbReference type="Proteomes" id="UP000821837"/>
    </source>
</evidence>
<reference evidence="1" key="1">
    <citation type="journal article" date="2020" name="Cell">
        <title>Large-Scale Comparative Analyses of Tick Genomes Elucidate Their Genetic Diversity and Vector Capacities.</title>
        <authorList>
            <consortium name="Tick Genome and Microbiome Consortium (TIGMIC)"/>
            <person name="Jia N."/>
            <person name="Wang J."/>
            <person name="Shi W."/>
            <person name="Du L."/>
            <person name="Sun Y."/>
            <person name="Zhan W."/>
            <person name="Jiang J.F."/>
            <person name="Wang Q."/>
            <person name="Zhang B."/>
            <person name="Ji P."/>
            <person name="Bell-Sakyi L."/>
            <person name="Cui X.M."/>
            <person name="Yuan T.T."/>
            <person name="Jiang B.G."/>
            <person name="Yang W.F."/>
            <person name="Lam T.T."/>
            <person name="Chang Q.C."/>
            <person name="Ding S.J."/>
            <person name="Wang X.J."/>
            <person name="Zhu J.G."/>
            <person name="Ruan X.D."/>
            <person name="Zhao L."/>
            <person name="Wei J.T."/>
            <person name="Ye R.Z."/>
            <person name="Que T.C."/>
            <person name="Du C.H."/>
            <person name="Zhou Y.H."/>
            <person name="Cheng J.X."/>
            <person name="Dai P.F."/>
            <person name="Guo W.B."/>
            <person name="Han X.H."/>
            <person name="Huang E.J."/>
            <person name="Li L.F."/>
            <person name="Wei W."/>
            <person name="Gao Y.C."/>
            <person name="Liu J.Z."/>
            <person name="Shao H.Z."/>
            <person name="Wang X."/>
            <person name="Wang C.C."/>
            <person name="Yang T.C."/>
            <person name="Huo Q.B."/>
            <person name="Li W."/>
            <person name="Chen H.Y."/>
            <person name="Chen S.E."/>
            <person name="Zhou L.G."/>
            <person name="Ni X.B."/>
            <person name="Tian J.H."/>
            <person name="Sheng Y."/>
            <person name="Liu T."/>
            <person name="Pan Y.S."/>
            <person name="Xia L.Y."/>
            <person name="Li J."/>
            <person name="Zhao F."/>
            <person name="Cao W.C."/>
        </authorList>
    </citation>
    <scope>NUCLEOTIDE SEQUENCE</scope>
    <source>
        <strain evidence="1">Rsan-2018</strain>
    </source>
</reference>
<sequence>MSDPAQRWRRAVHGFGSHVEMRKVEFMDSLDNRDSCFWCTLVSSRLLQLHCRHVICDLCAGKYGVRSDYRDLASYIISCCDYSVGGYKFKPEDWCPGDKQVRCVNAGCDFMGRLKDLNEHLRKSCAMYSTTCSKCEERFAYKDLRKHYTECGGKPAVFLSAVDVRTLLDNFGAAFNNLKQAVASARPDDNDALRDTVSMVSEQFARIQEQLDTGVPAYMPASRLPRPGP</sequence>